<dbReference type="EMBL" id="CM000881">
    <property type="protein sequence ID" value="PNT73295.1"/>
    <property type="molecule type" value="Genomic_DNA"/>
</dbReference>
<accession>A0A2K2DG94</accession>
<evidence type="ECO:0000313" key="1">
    <source>
        <dbReference type="EMBL" id="PNT73295.1"/>
    </source>
</evidence>
<dbReference type="EnsemblPlants" id="PNT73295">
    <property type="protein sequence ID" value="PNT73295"/>
    <property type="gene ID" value="BRADI_2g56711v3"/>
</dbReference>
<keyword evidence="3" id="KW-1185">Reference proteome</keyword>
<reference evidence="1" key="2">
    <citation type="submission" date="2017-06" db="EMBL/GenBank/DDBJ databases">
        <title>WGS assembly of Brachypodium distachyon.</title>
        <authorList>
            <consortium name="The International Brachypodium Initiative"/>
            <person name="Lucas S."/>
            <person name="Harmon-Smith M."/>
            <person name="Lail K."/>
            <person name="Tice H."/>
            <person name="Grimwood J."/>
            <person name="Bruce D."/>
            <person name="Barry K."/>
            <person name="Shu S."/>
            <person name="Lindquist E."/>
            <person name="Wang M."/>
            <person name="Pitluck S."/>
            <person name="Vogel J.P."/>
            <person name="Garvin D.F."/>
            <person name="Mockler T.C."/>
            <person name="Schmutz J."/>
            <person name="Rokhsar D."/>
            <person name="Bevan M.W."/>
        </authorList>
    </citation>
    <scope>NUCLEOTIDE SEQUENCE</scope>
    <source>
        <strain evidence="1">Bd21</strain>
    </source>
</reference>
<dbReference type="InParanoid" id="A0A2K2DG94"/>
<organism evidence="1">
    <name type="scientific">Brachypodium distachyon</name>
    <name type="common">Purple false brome</name>
    <name type="synonym">Trachynia distachya</name>
    <dbReference type="NCBI Taxonomy" id="15368"/>
    <lineage>
        <taxon>Eukaryota</taxon>
        <taxon>Viridiplantae</taxon>
        <taxon>Streptophyta</taxon>
        <taxon>Embryophyta</taxon>
        <taxon>Tracheophyta</taxon>
        <taxon>Spermatophyta</taxon>
        <taxon>Magnoliopsida</taxon>
        <taxon>Liliopsida</taxon>
        <taxon>Poales</taxon>
        <taxon>Poaceae</taxon>
        <taxon>BOP clade</taxon>
        <taxon>Pooideae</taxon>
        <taxon>Stipodae</taxon>
        <taxon>Brachypodieae</taxon>
        <taxon>Brachypodium</taxon>
    </lineage>
</organism>
<gene>
    <name evidence="1" type="ORF">BRADI_2g56711v3</name>
</gene>
<proteinExistence type="predicted"/>
<dbReference type="Proteomes" id="UP000008810">
    <property type="component" value="Chromosome 2"/>
</dbReference>
<reference evidence="2" key="3">
    <citation type="submission" date="2018-08" db="UniProtKB">
        <authorList>
            <consortium name="EnsemblPlants"/>
        </authorList>
    </citation>
    <scope>IDENTIFICATION</scope>
    <source>
        <strain evidence="2">cv. Bd21</strain>
    </source>
</reference>
<dbReference type="AlphaFoldDB" id="A0A2K2DG94"/>
<dbReference type="Gramene" id="PNT73295">
    <property type="protein sequence ID" value="PNT73295"/>
    <property type="gene ID" value="BRADI_2g56711v3"/>
</dbReference>
<evidence type="ECO:0000313" key="3">
    <source>
        <dbReference type="Proteomes" id="UP000008810"/>
    </source>
</evidence>
<evidence type="ECO:0000313" key="2">
    <source>
        <dbReference type="EnsemblPlants" id="PNT73295"/>
    </source>
</evidence>
<protein>
    <submittedName>
        <fullName evidence="1 2">Uncharacterized protein</fullName>
    </submittedName>
</protein>
<reference evidence="1 2" key="1">
    <citation type="journal article" date="2010" name="Nature">
        <title>Genome sequencing and analysis of the model grass Brachypodium distachyon.</title>
        <authorList>
            <consortium name="International Brachypodium Initiative"/>
        </authorList>
    </citation>
    <scope>NUCLEOTIDE SEQUENCE [LARGE SCALE GENOMIC DNA]</scope>
    <source>
        <strain evidence="1 2">Bd21</strain>
    </source>
</reference>
<sequence>MKKECIWQDSNKLLEFTTPPHPPHLSSVPKEGCKLKYHCSITISESMLIVHFHSRSETFPFGWTAPRVYQCSFIQSLKRPAKAPCRLRSNEAHRAMYVTGTFHSGAQAAPNGNT</sequence>
<name>A0A2K2DG94_BRADI</name>